<keyword evidence="3" id="KW-1185">Reference proteome</keyword>
<keyword evidence="1" id="KW-0503">Monooxygenase</keyword>
<keyword evidence="1" id="KW-0560">Oxidoreductase</keyword>
<dbReference type="EMBL" id="ATLV01024115">
    <property type="status" value="NOT_ANNOTATED_CDS"/>
    <property type="molecule type" value="Genomic_DNA"/>
</dbReference>
<dbReference type="EnsemblMetazoa" id="ASIC018717-RA">
    <property type="protein sequence ID" value="ASIC018717-PA"/>
    <property type="gene ID" value="ASIC018717"/>
</dbReference>
<protein>
    <submittedName>
        <fullName evidence="1 2">Monooxygenase, putative</fullName>
    </submittedName>
</protein>
<dbReference type="VEuPathDB" id="VectorBase:ASIC018717"/>
<reference evidence="2" key="2">
    <citation type="submission" date="2020-05" db="UniProtKB">
        <authorList>
            <consortium name="EnsemblMetazoa"/>
        </authorList>
    </citation>
    <scope>IDENTIFICATION</scope>
</reference>
<dbReference type="GO" id="GO:0004497">
    <property type="term" value="F:monooxygenase activity"/>
    <property type="evidence" value="ECO:0007669"/>
    <property type="project" value="UniProtKB-KW"/>
</dbReference>
<sequence length="77" mass="8408">MRSFSRTSERSLGVEHAAFPQSGQMGTVWTAAGLSSAECSLATTLYQRTPVPHPKSSASPFELHQSTALRVRWVGQF</sequence>
<accession>A0A084WKD5</accession>
<dbReference type="Proteomes" id="UP000030765">
    <property type="component" value="Unassembled WGS sequence"/>
</dbReference>
<evidence type="ECO:0000313" key="3">
    <source>
        <dbReference type="Proteomes" id="UP000030765"/>
    </source>
</evidence>
<evidence type="ECO:0000313" key="1">
    <source>
        <dbReference type="EMBL" id="KFB50679.1"/>
    </source>
</evidence>
<proteinExistence type="predicted"/>
<reference evidence="1 3" key="1">
    <citation type="journal article" date="2014" name="BMC Genomics">
        <title>Genome sequence of Anopheles sinensis provides insight into genetics basis of mosquito competence for malaria parasites.</title>
        <authorList>
            <person name="Zhou D."/>
            <person name="Zhang D."/>
            <person name="Ding G."/>
            <person name="Shi L."/>
            <person name="Hou Q."/>
            <person name="Ye Y."/>
            <person name="Xu Y."/>
            <person name="Zhou H."/>
            <person name="Xiong C."/>
            <person name="Li S."/>
            <person name="Yu J."/>
            <person name="Hong S."/>
            <person name="Yu X."/>
            <person name="Zou P."/>
            <person name="Chen C."/>
            <person name="Chang X."/>
            <person name="Wang W."/>
            <person name="Lv Y."/>
            <person name="Sun Y."/>
            <person name="Ma L."/>
            <person name="Shen B."/>
            <person name="Zhu C."/>
        </authorList>
    </citation>
    <scope>NUCLEOTIDE SEQUENCE [LARGE SCALE GENOMIC DNA]</scope>
</reference>
<gene>
    <name evidence="1" type="ORF">ZHAS_00018717</name>
</gene>
<dbReference type="EMBL" id="KE525349">
    <property type="protein sequence ID" value="KFB50679.1"/>
    <property type="molecule type" value="Genomic_DNA"/>
</dbReference>
<organism evidence="1">
    <name type="scientific">Anopheles sinensis</name>
    <name type="common">Mosquito</name>
    <dbReference type="NCBI Taxonomy" id="74873"/>
    <lineage>
        <taxon>Eukaryota</taxon>
        <taxon>Metazoa</taxon>
        <taxon>Ecdysozoa</taxon>
        <taxon>Arthropoda</taxon>
        <taxon>Hexapoda</taxon>
        <taxon>Insecta</taxon>
        <taxon>Pterygota</taxon>
        <taxon>Neoptera</taxon>
        <taxon>Endopterygota</taxon>
        <taxon>Diptera</taxon>
        <taxon>Nematocera</taxon>
        <taxon>Culicoidea</taxon>
        <taxon>Culicidae</taxon>
        <taxon>Anophelinae</taxon>
        <taxon>Anopheles</taxon>
    </lineage>
</organism>
<evidence type="ECO:0000313" key="2">
    <source>
        <dbReference type="EnsemblMetazoa" id="ASIC018717-PA"/>
    </source>
</evidence>
<name>A0A084WKD5_ANOSI</name>
<dbReference type="AlphaFoldDB" id="A0A084WKD5"/>